<evidence type="ECO:0000313" key="2">
    <source>
        <dbReference type="EMBL" id="EPS36930.1"/>
    </source>
</evidence>
<dbReference type="EMBL" id="AQGS01000814">
    <property type="protein sequence ID" value="EPS36930.1"/>
    <property type="molecule type" value="Genomic_DNA"/>
</dbReference>
<feature type="compositionally biased region" description="Polar residues" evidence="1">
    <location>
        <begin position="159"/>
        <end position="170"/>
    </location>
</feature>
<dbReference type="Proteomes" id="UP000015100">
    <property type="component" value="Unassembled WGS sequence"/>
</dbReference>
<feature type="compositionally biased region" description="Polar residues" evidence="1">
    <location>
        <begin position="213"/>
        <end position="230"/>
    </location>
</feature>
<evidence type="ECO:0000256" key="1">
    <source>
        <dbReference type="SAM" id="MobiDB-lite"/>
    </source>
</evidence>
<organism evidence="2 3">
    <name type="scientific">Dactylellina haptotyla (strain CBS 200.50)</name>
    <name type="common">Nematode-trapping fungus</name>
    <name type="synonym">Monacrosporium haptotylum</name>
    <dbReference type="NCBI Taxonomy" id="1284197"/>
    <lineage>
        <taxon>Eukaryota</taxon>
        <taxon>Fungi</taxon>
        <taxon>Dikarya</taxon>
        <taxon>Ascomycota</taxon>
        <taxon>Pezizomycotina</taxon>
        <taxon>Orbiliomycetes</taxon>
        <taxon>Orbiliales</taxon>
        <taxon>Orbiliaceae</taxon>
        <taxon>Dactylellina</taxon>
    </lineage>
</organism>
<reference evidence="3" key="2">
    <citation type="submission" date="2013-04" db="EMBL/GenBank/DDBJ databases">
        <title>Genomic mechanisms accounting for the adaptation to parasitism in nematode-trapping fungi.</title>
        <authorList>
            <person name="Ahren D.G."/>
        </authorList>
    </citation>
    <scope>NUCLEOTIDE SEQUENCE [LARGE SCALE GENOMIC DNA]</scope>
    <source>
        <strain evidence="3">CBS 200.50</strain>
    </source>
</reference>
<gene>
    <name evidence="2" type="ORF">H072_9469</name>
</gene>
<protein>
    <submittedName>
        <fullName evidence="2">Uncharacterized protein</fullName>
    </submittedName>
</protein>
<dbReference type="OrthoDB" id="4150019at2759"/>
<feature type="region of interest" description="Disordered" evidence="1">
    <location>
        <begin position="140"/>
        <end position="251"/>
    </location>
</feature>
<feature type="region of interest" description="Disordered" evidence="1">
    <location>
        <begin position="1"/>
        <end position="36"/>
    </location>
</feature>
<keyword evidence="3" id="KW-1185">Reference proteome</keyword>
<sequence>MPTPFKPASSQPVNGDRVIFPSEQPRLNPAAPTGPVIQSHNLNGDETFRPSLNSHVSVDNPLGLHGLHSSGMNISKTGADNEDALVFHTYTGSMDGSLGYGVPGLDYNAAVLSMPFNTATSEDTRGNVLAFYPATNGNLKLDPQVDPSYGNDVHLSPHNVLSNHTTGSTHTIKDEPSTGEPSRRPSHTILSTNSSKIPTGSGSQQKAPPPPINTDTQSHHIASGTKSQHGTWRRGNKGRTPLSVKRSQSTPNVQLAAQLAAASAVSAPPVPSASTTDDISPVTLAYQLDKKRNKLGYHRTSVACGMAIAIPLQF</sequence>
<accession>S8A1T9</accession>
<feature type="compositionally biased region" description="Polar residues" evidence="1">
    <location>
        <begin position="188"/>
        <end position="206"/>
    </location>
</feature>
<proteinExistence type="predicted"/>
<comment type="caution">
    <text evidence="2">The sequence shown here is derived from an EMBL/GenBank/DDBJ whole genome shotgun (WGS) entry which is preliminary data.</text>
</comment>
<evidence type="ECO:0000313" key="3">
    <source>
        <dbReference type="Proteomes" id="UP000015100"/>
    </source>
</evidence>
<name>S8A1T9_DACHA</name>
<dbReference type="HOGENOM" id="CLU_885727_0_0_1"/>
<dbReference type="STRING" id="1284197.S8A1T9"/>
<dbReference type="AlphaFoldDB" id="S8A1T9"/>
<reference evidence="2 3" key="1">
    <citation type="journal article" date="2013" name="PLoS Genet.">
        <title>Genomic mechanisms accounting for the adaptation to parasitism in nematode-trapping fungi.</title>
        <authorList>
            <person name="Meerupati T."/>
            <person name="Andersson K.M."/>
            <person name="Friman E."/>
            <person name="Kumar D."/>
            <person name="Tunlid A."/>
            <person name="Ahren D."/>
        </authorList>
    </citation>
    <scope>NUCLEOTIDE SEQUENCE [LARGE SCALE GENOMIC DNA]</scope>
    <source>
        <strain evidence="2 3">CBS 200.50</strain>
    </source>
</reference>